<dbReference type="Gene3D" id="3.40.50.300">
    <property type="entry name" value="P-loop containing nucleotide triphosphate hydrolases"/>
    <property type="match status" value="1"/>
</dbReference>
<gene>
    <name evidence="6" type="ORF">CCMP2556_LOCUS12117</name>
</gene>
<keyword evidence="3 4" id="KW-0539">Nucleus</keyword>
<evidence type="ECO:0000313" key="7">
    <source>
        <dbReference type="Proteomes" id="UP001642484"/>
    </source>
</evidence>
<accession>A0ABP0JM38</accession>
<evidence type="ECO:0000256" key="4">
    <source>
        <dbReference type="RuleBase" id="RU365058"/>
    </source>
</evidence>
<dbReference type="SUPFAM" id="SSF52540">
    <property type="entry name" value="P-loop containing nucleoside triphosphate hydrolases"/>
    <property type="match status" value="1"/>
</dbReference>
<dbReference type="PANTHER" id="PTHR10763:SF23">
    <property type="entry name" value="ORIGIN RECOGNITION COMPLEX SUBUNIT 1"/>
    <property type="match status" value="1"/>
</dbReference>
<dbReference type="InterPro" id="IPR027417">
    <property type="entry name" value="P-loop_NTPase"/>
</dbReference>
<keyword evidence="4" id="KW-0067">ATP-binding</keyword>
<evidence type="ECO:0000256" key="1">
    <source>
        <dbReference type="ARBA" id="ARBA00004123"/>
    </source>
</evidence>
<comment type="similarity">
    <text evidence="4">Belongs to the ORC1 family.</text>
</comment>
<evidence type="ECO:0000313" key="6">
    <source>
        <dbReference type="EMBL" id="CAK9015481.1"/>
    </source>
</evidence>
<comment type="caution">
    <text evidence="6">The sequence shown here is derived from an EMBL/GenBank/DDBJ whole genome shotgun (WGS) entry which is preliminary data.</text>
</comment>
<evidence type="ECO:0000256" key="3">
    <source>
        <dbReference type="ARBA" id="ARBA00023242"/>
    </source>
</evidence>
<feature type="non-terminal residue" evidence="6">
    <location>
        <position position="364"/>
    </location>
</feature>
<organism evidence="6 7">
    <name type="scientific">Durusdinium trenchii</name>
    <dbReference type="NCBI Taxonomy" id="1381693"/>
    <lineage>
        <taxon>Eukaryota</taxon>
        <taxon>Sar</taxon>
        <taxon>Alveolata</taxon>
        <taxon>Dinophyceae</taxon>
        <taxon>Suessiales</taxon>
        <taxon>Symbiodiniaceae</taxon>
        <taxon>Durusdinium</taxon>
    </lineage>
</organism>
<dbReference type="InterPro" id="IPR050311">
    <property type="entry name" value="ORC1/CDC6"/>
</dbReference>
<feature type="region of interest" description="Disordered" evidence="5">
    <location>
        <begin position="1"/>
        <end position="20"/>
    </location>
</feature>
<name>A0ABP0JM38_9DINO</name>
<evidence type="ECO:0000256" key="2">
    <source>
        <dbReference type="ARBA" id="ARBA00023125"/>
    </source>
</evidence>
<dbReference type="PANTHER" id="PTHR10763">
    <property type="entry name" value="CELL DIVISION CONTROL PROTEIN 6-RELATED"/>
    <property type="match status" value="1"/>
</dbReference>
<dbReference type="EMBL" id="CAXAMN010005825">
    <property type="protein sequence ID" value="CAK9015481.1"/>
    <property type="molecule type" value="Genomic_DNA"/>
</dbReference>
<keyword evidence="7" id="KW-1185">Reference proteome</keyword>
<comment type="subunit">
    <text evidence="4">ORC is composed of six subunits.</text>
</comment>
<keyword evidence="4" id="KW-0235">DNA replication</keyword>
<comment type="function">
    <text evidence="4">Component of the origin recognition complex (ORC) that binds origins of replication. DNA-binding is ATP-dependent, however specific DNA sequences that define origins of replication have not been identified so far. ORC is required to assemble the pre-replication complex necessary to initiate DNA replication.</text>
</comment>
<keyword evidence="4" id="KW-0547">Nucleotide-binding</keyword>
<dbReference type="Proteomes" id="UP001642484">
    <property type="component" value="Unassembled WGS sequence"/>
</dbReference>
<proteinExistence type="inferred from homology"/>
<keyword evidence="2 4" id="KW-0238">DNA-binding</keyword>
<evidence type="ECO:0000256" key="5">
    <source>
        <dbReference type="SAM" id="MobiDB-lite"/>
    </source>
</evidence>
<sequence>MQRRIRRKMPDPLRQAPATETRLRRCRRKMPELWEVEHRELAEHDQPLAPSSAPAAGLFVRAASAMTPSMSGPMPCRQEQQSQLFAHLCSAIRTKGSKKVLYVSGMPGTGKTASVLHSIRALAQQHDLRRKFIFLHVNAMCLGKPQAVYGEIWRQLKHAGLVARSRFVSSCAAPREVESFFLHRKRDDPESGWICAVDTPEGALMHSRCAWGGHVIKLELKNITIQDAPAKTSQVLVRPEVRSLLQDLSPVEGLELQSVELLAPGEARVTAKSSWSLLRRMAVLFGDMANQVMDDFLCENEDSLSWHQKMRRDYPKRGDSACAFWKEDRAQLHCLILVRPEAQQDRFTTYVVLRAETRFAQWAT</sequence>
<reference evidence="6 7" key="1">
    <citation type="submission" date="2024-02" db="EMBL/GenBank/DDBJ databases">
        <authorList>
            <person name="Chen Y."/>
            <person name="Shah S."/>
            <person name="Dougan E. K."/>
            <person name="Thang M."/>
            <person name="Chan C."/>
        </authorList>
    </citation>
    <scope>NUCLEOTIDE SEQUENCE [LARGE SCALE GENOMIC DNA]</scope>
</reference>
<protein>
    <recommendedName>
        <fullName evidence="4">Origin recognition complex subunit 1</fullName>
    </recommendedName>
</protein>
<comment type="subcellular location">
    <subcellularLocation>
        <location evidence="1 4">Nucleus</location>
    </subcellularLocation>
</comment>